<evidence type="ECO:0000256" key="1">
    <source>
        <dbReference type="SAM" id="MobiDB-lite"/>
    </source>
</evidence>
<dbReference type="Pfam" id="PF21722">
    <property type="entry name" value="Gly_rich_2"/>
    <property type="match status" value="1"/>
</dbReference>
<protein>
    <recommendedName>
        <fullName evidence="2">Glycine-rich domain-containing protein</fullName>
    </recommendedName>
</protein>
<feature type="compositionally biased region" description="Gly residues" evidence="1">
    <location>
        <begin position="329"/>
        <end position="339"/>
    </location>
</feature>
<feature type="domain" description="Glycine-rich" evidence="2">
    <location>
        <begin position="214"/>
        <end position="469"/>
    </location>
</feature>
<feature type="compositionally biased region" description="Gly residues" evidence="1">
    <location>
        <begin position="439"/>
        <end position="456"/>
    </location>
</feature>
<feature type="compositionally biased region" description="Low complexity" evidence="1">
    <location>
        <begin position="343"/>
        <end position="372"/>
    </location>
</feature>
<proteinExistence type="predicted"/>
<feature type="region of interest" description="Disordered" evidence="1">
    <location>
        <begin position="329"/>
        <end position="372"/>
    </location>
</feature>
<evidence type="ECO:0000313" key="3">
    <source>
        <dbReference type="EMBL" id="QHS85554.1"/>
    </source>
</evidence>
<feature type="region of interest" description="Disordered" evidence="1">
    <location>
        <begin position="423"/>
        <end position="456"/>
    </location>
</feature>
<dbReference type="InterPro" id="IPR049304">
    <property type="entry name" value="Gly_rich_dom"/>
</dbReference>
<reference evidence="3" key="1">
    <citation type="journal article" date="2020" name="Nature">
        <title>Giant virus diversity and host interactions through global metagenomics.</title>
        <authorList>
            <person name="Schulz F."/>
            <person name="Roux S."/>
            <person name="Paez-Espino D."/>
            <person name="Jungbluth S."/>
            <person name="Walsh D.A."/>
            <person name="Denef V.J."/>
            <person name="McMahon K.D."/>
            <person name="Konstantinidis K.T."/>
            <person name="Eloe-Fadrosh E.A."/>
            <person name="Kyrpides N.C."/>
            <person name="Woyke T."/>
        </authorList>
    </citation>
    <scope>NUCLEOTIDE SEQUENCE</scope>
    <source>
        <strain evidence="3">GVMAG-M-3300009182-78</strain>
    </source>
</reference>
<dbReference type="AlphaFoldDB" id="A0A6C0B181"/>
<evidence type="ECO:0000259" key="2">
    <source>
        <dbReference type="Pfam" id="PF21722"/>
    </source>
</evidence>
<sequence>MMFNSGKPAFGNIYSTNDAGDYIKNKKAKLFYKTNYNGYHYSGVLGSQRNYLLFQKAENIKNETCGPCSTINDTELVSGLYSKEVLASVNVVTDYSYNDISCNAVDSQVIDMSGVTVPFYYKYKIDPCGSLFGNTTCGYQNYEKYRVVSKPVLTTASSLCGCVPTCLHGNGNGNGNGNGKPFTVTGDKYTLYENNGYYAVMFNYISTGSNTSSSGTITFNGSKLATMIIVAGGGAGGLGVGYGGGGGGGGGIIHNTSSLMFGKYNITVGSGGIALADEYYSAPSSPGNLSNVISLVQNANFNCTGGGGGYGGDSDKIYGGNGGSSNVESGGGGGGGAGGTLTNNPVGSGGSNNNSSNNGETGSGYSSDNNDGGDSYYSHNNIKIYLPFISKTYSLNVGGGGASGSDTQNGGIAGNGNGGNGSNSTNIYGESANSSIDSGFGGGGGGGGGGSSELGQGGNGGDGVVIIYCKL</sequence>
<accession>A0A6C0B181</accession>
<organism evidence="3">
    <name type="scientific">viral metagenome</name>
    <dbReference type="NCBI Taxonomy" id="1070528"/>
    <lineage>
        <taxon>unclassified sequences</taxon>
        <taxon>metagenomes</taxon>
        <taxon>organismal metagenomes</taxon>
    </lineage>
</organism>
<dbReference type="EMBL" id="MN739044">
    <property type="protein sequence ID" value="QHS85554.1"/>
    <property type="molecule type" value="Genomic_DNA"/>
</dbReference>
<name>A0A6C0B181_9ZZZZ</name>